<keyword evidence="4" id="KW-0238">DNA-binding</keyword>
<evidence type="ECO:0000256" key="4">
    <source>
        <dbReference type="ARBA" id="ARBA00023125"/>
    </source>
</evidence>
<keyword evidence="3" id="KW-0805">Transcription regulation</keyword>
<keyword evidence="5" id="KW-0804">Transcription</keyword>
<dbReference type="Pfam" id="PF04023">
    <property type="entry name" value="FeoA"/>
    <property type="match status" value="1"/>
</dbReference>
<dbReference type="InterPro" id="IPR007167">
    <property type="entry name" value="Fe-transptr_FeoA-like"/>
</dbReference>
<keyword evidence="9" id="KW-1185">Reference proteome</keyword>
<evidence type="ECO:0000259" key="7">
    <source>
        <dbReference type="PROSITE" id="PS50944"/>
    </source>
</evidence>
<sequence>MFSHSEENYLKVIHKLAFSNSKNVSTNLIANELQTKASSVTDMLKKLADKKLVNYEKYRGVSLTKKGELIAVNVVRKHRLWEVFLVDTLKFNWDEVHDVAEQLEHIKSDQLIDRLDTFLNYPTIDPHGDPIPKKNGEIPFNNSILLSEGITNKIYKVSCVKDNSKSFLQFLDKHEITINSELTIVDKFDFDDSMTVKLIGGHSIILSNKVSTNVFVNLK</sequence>
<organism evidence="8 9">
    <name type="scientific">Lutibacter maritimus</name>
    <dbReference type="NCBI Taxonomy" id="593133"/>
    <lineage>
        <taxon>Bacteria</taxon>
        <taxon>Pseudomonadati</taxon>
        <taxon>Bacteroidota</taxon>
        <taxon>Flavobacteriia</taxon>
        <taxon>Flavobacteriales</taxon>
        <taxon>Flavobacteriaceae</taxon>
        <taxon>Lutibacter</taxon>
    </lineage>
</organism>
<dbReference type="InterPro" id="IPR050536">
    <property type="entry name" value="DtxR_MntR_Metal-Reg"/>
</dbReference>
<evidence type="ECO:0000313" key="9">
    <source>
        <dbReference type="Proteomes" id="UP000199312"/>
    </source>
</evidence>
<dbReference type="Gene3D" id="1.10.60.10">
    <property type="entry name" value="Iron dependent repressor, metal binding and dimerisation domain"/>
    <property type="match status" value="1"/>
</dbReference>
<dbReference type="GO" id="GO:0046983">
    <property type="term" value="F:protein dimerization activity"/>
    <property type="evidence" value="ECO:0007669"/>
    <property type="project" value="InterPro"/>
</dbReference>
<reference evidence="9" key="1">
    <citation type="submission" date="2016-10" db="EMBL/GenBank/DDBJ databases">
        <authorList>
            <person name="Varghese N."/>
            <person name="Submissions S."/>
        </authorList>
    </citation>
    <scope>NUCLEOTIDE SEQUENCE [LARGE SCALE GENOMIC DNA]</scope>
    <source>
        <strain evidence="9">DSM 24450</strain>
    </source>
</reference>
<proteinExistence type="inferred from homology"/>
<evidence type="ECO:0000256" key="1">
    <source>
        <dbReference type="ARBA" id="ARBA00007871"/>
    </source>
</evidence>
<dbReference type="EMBL" id="FOZP01000006">
    <property type="protein sequence ID" value="SFS64244.1"/>
    <property type="molecule type" value="Genomic_DNA"/>
</dbReference>
<dbReference type="InterPro" id="IPR036421">
    <property type="entry name" value="Fe_dep_repressor_sf"/>
</dbReference>
<dbReference type="InterPro" id="IPR036390">
    <property type="entry name" value="WH_DNA-bd_sf"/>
</dbReference>
<dbReference type="SUPFAM" id="SSF47979">
    <property type="entry name" value="Iron-dependent repressor protein, dimerization domain"/>
    <property type="match status" value="1"/>
</dbReference>
<comment type="function">
    <text evidence="6">In the presence of manganese, represses expression of mntH and mntS. Up-regulates expression of mntP.</text>
</comment>
<evidence type="ECO:0000313" key="8">
    <source>
        <dbReference type="EMBL" id="SFS64244.1"/>
    </source>
</evidence>
<dbReference type="OrthoDB" id="9791355at2"/>
<comment type="similarity">
    <text evidence="1">Belongs to the DtxR/MntR family.</text>
</comment>
<dbReference type="GO" id="GO:0046914">
    <property type="term" value="F:transition metal ion binding"/>
    <property type="evidence" value="ECO:0007669"/>
    <property type="project" value="InterPro"/>
</dbReference>
<protein>
    <recommendedName>
        <fullName evidence="2">Transcriptional regulator MntR</fullName>
    </recommendedName>
</protein>
<dbReference type="Gene3D" id="2.30.30.90">
    <property type="match status" value="1"/>
</dbReference>
<dbReference type="Proteomes" id="UP000199312">
    <property type="component" value="Unassembled WGS sequence"/>
</dbReference>
<dbReference type="SUPFAM" id="SSF46785">
    <property type="entry name" value="Winged helix' DNA-binding domain"/>
    <property type="match status" value="1"/>
</dbReference>
<feature type="domain" description="HTH dtxR-type" evidence="7">
    <location>
        <begin position="1"/>
        <end position="64"/>
    </location>
</feature>
<evidence type="ECO:0000256" key="5">
    <source>
        <dbReference type="ARBA" id="ARBA00023163"/>
    </source>
</evidence>
<dbReference type="GO" id="GO:0003677">
    <property type="term" value="F:DNA binding"/>
    <property type="evidence" value="ECO:0007669"/>
    <property type="project" value="UniProtKB-KW"/>
</dbReference>
<dbReference type="RefSeq" id="WP_090227249.1">
    <property type="nucleotide sequence ID" value="NZ_FOZP01000006.1"/>
</dbReference>
<dbReference type="PROSITE" id="PS50944">
    <property type="entry name" value="HTH_DTXR"/>
    <property type="match status" value="1"/>
</dbReference>
<dbReference type="GO" id="GO:0003700">
    <property type="term" value="F:DNA-binding transcription factor activity"/>
    <property type="evidence" value="ECO:0007669"/>
    <property type="project" value="InterPro"/>
</dbReference>
<dbReference type="STRING" id="593133.SAMN04488006_2483"/>
<accession>A0A1I6RHV9</accession>
<dbReference type="Pfam" id="PF01325">
    <property type="entry name" value="Fe_dep_repress"/>
    <property type="match status" value="1"/>
</dbReference>
<name>A0A1I6RHV9_9FLAO</name>
<dbReference type="AlphaFoldDB" id="A0A1I6RHV9"/>
<evidence type="ECO:0000256" key="6">
    <source>
        <dbReference type="ARBA" id="ARBA00025185"/>
    </source>
</evidence>
<dbReference type="Gene3D" id="1.10.10.10">
    <property type="entry name" value="Winged helix-like DNA-binding domain superfamily/Winged helix DNA-binding domain"/>
    <property type="match status" value="1"/>
</dbReference>
<dbReference type="FunFam" id="1.10.60.10:FF:000004">
    <property type="entry name" value="DtxR family transcriptional regulator"/>
    <property type="match status" value="1"/>
</dbReference>
<dbReference type="InterPro" id="IPR022687">
    <property type="entry name" value="HTH_DTXR"/>
</dbReference>
<dbReference type="PANTHER" id="PTHR33238:SF7">
    <property type="entry name" value="IRON-DEPENDENT TRANSCRIPTIONAL REGULATOR"/>
    <property type="match status" value="1"/>
</dbReference>
<evidence type="ECO:0000256" key="2">
    <source>
        <dbReference type="ARBA" id="ARBA00022386"/>
    </source>
</evidence>
<dbReference type="InterPro" id="IPR036388">
    <property type="entry name" value="WH-like_DNA-bd_sf"/>
</dbReference>
<dbReference type="InterPro" id="IPR001367">
    <property type="entry name" value="Fe_dep_repressor"/>
</dbReference>
<dbReference type="InterPro" id="IPR038157">
    <property type="entry name" value="FeoA_core_dom"/>
</dbReference>
<gene>
    <name evidence="8" type="ORF">SAMN04488006_2483</name>
</gene>
<dbReference type="SMART" id="SM00529">
    <property type="entry name" value="HTH_DTXR"/>
    <property type="match status" value="1"/>
</dbReference>
<dbReference type="Pfam" id="PF02742">
    <property type="entry name" value="Fe_dep_repr_C"/>
    <property type="match status" value="1"/>
</dbReference>
<dbReference type="InterPro" id="IPR022689">
    <property type="entry name" value="Iron_dep_repressor"/>
</dbReference>
<evidence type="ECO:0000256" key="3">
    <source>
        <dbReference type="ARBA" id="ARBA00023015"/>
    </source>
</evidence>
<dbReference type="PANTHER" id="PTHR33238">
    <property type="entry name" value="IRON (METAL) DEPENDENT REPRESSOR, DTXR FAMILY"/>
    <property type="match status" value="1"/>
</dbReference>